<dbReference type="Gene3D" id="3.30.565.10">
    <property type="entry name" value="Histidine kinase-like ATPase, C-terminal domain"/>
    <property type="match status" value="1"/>
</dbReference>
<keyword evidence="2" id="KW-1133">Transmembrane helix</keyword>
<dbReference type="InterPro" id="IPR050640">
    <property type="entry name" value="Bact_2-comp_sensor_kinase"/>
</dbReference>
<keyword evidence="2" id="KW-0472">Membrane</keyword>
<evidence type="ECO:0000313" key="4">
    <source>
        <dbReference type="EMBL" id="MBL0741958.1"/>
    </source>
</evidence>
<reference evidence="4 5" key="1">
    <citation type="submission" date="2021-01" db="EMBL/GenBank/DDBJ databases">
        <title>Chryseolinea sp. Jin1 Genome sequencing and assembly.</title>
        <authorList>
            <person name="Kim I."/>
        </authorList>
    </citation>
    <scope>NUCLEOTIDE SEQUENCE [LARGE SCALE GENOMIC DNA]</scope>
    <source>
        <strain evidence="4 5">Jin1</strain>
    </source>
</reference>
<dbReference type="SUPFAM" id="SSF55874">
    <property type="entry name" value="ATPase domain of HSP90 chaperone/DNA topoisomerase II/histidine kinase"/>
    <property type="match status" value="1"/>
</dbReference>
<keyword evidence="4" id="KW-0808">Transferase</keyword>
<feature type="transmembrane region" description="Helical" evidence="2">
    <location>
        <begin position="108"/>
        <end position="129"/>
    </location>
</feature>
<keyword evidence="5" id="KW-1185">Reference proteome</keyword>
<accession>A0ABS1KRY8</accession>
<keyword evidence="4" id="KW-0418">Kinase</keyword>
<evidence type="ECO:0000256" key="1">
    <source>
        <dbReference type="SAM" id="Coils"/>
    </source>
</evidence>
<feature type="domain" description="Signal transduction histidine kinase internal region" evidence="3">
    <location>
        <begin position="201"/>
        <end position="278"/>
    </location>
</feature>
<keyword evidence="2" id="KW-0812">Transmembrane</keyword>
<evidence type="ECO:0000313" key="5">
    <source>
        <dbReference type="Proteomes" id="UP000613030"/>
    </source>
</evidence>
<protein>
    <submittedName>
        <fullName evidence="4">Histidine kinase</fullName>
    </submittedName>
</protein>
<name>A0ABS1KRY8_9BACT</name>
<dbReference type="PANTHER" id="PTHR34220:SF7">
    <property type="entry name" value="SENSOR HISTIDINE KINASE YPDA"/>
    <property type="match status" value="1"/>
</dbReference>
<evidence type="ECO:0000256" key="2">
    <source>
        <dbReference type="SAM" id="Phobius"/>
    </source>
</evidence>
<feature type="transmembrane region" description="Helical" evidence="2">
    <location>
        <begin position="77"/>
        <end position="96"/>
    </location>
</feature>
<feature type="transmembrane region" description="Helical" evidence="2">
    <location>
        <begin position="45"/>
        <end position="65"/>
    </location>
</feature>
<dbReference type="InterPro" id="IPR010559">
    <property type="entry name" value="Sig_transdc_His_kin_internal"/>
</dbReference>
<gene>
    <name evidence="4" type="ORF">JI741_12060</name>
</gene>
<organism evidence="4 5">
    <name type="scientific">Chryseolinea lacunae</name>
    <dbReference type="NCBI Taxonomy" id="2801331"/>
    <lineage>
        <taxon>Bacteria</taxon>
        <taxon>Pseudomonadati</taxon>
        <taxon>Bacteroidota</taxon>
        <taxon>Cytophagia</taxon>
        <taxon>Cytophagales</taxon>
        <taxon>Fulvivirgaceae</taxon>
        <taxon>Chryseolinea</taxon>
    </lineage>
</organism>
<dbReference type="GO" id="GO:0016301">
    <property type="term" value="F:kinase activity"/>
    <property type="evidence" value="ECO:0007669"/>
    <property type="project" value="UniProtKB-KW"/>
</dbReference>
<feature type="transmembrane region" description="Helical" evidence="2">
    <location>
        <begin position="149"/>
        <end position="173"/>
    </location>
</feature>
<dbReference type="Proteomes" id="UP000613030">
    <property type="component" value="Unassembled WGS sequence"/>
</dbReference>
<feature type="coiled-coil region" evidence="1">
    <location>
        <begin position="180"/>
        <end position="209"/>
    </location>
</feature>
<comment type="caution">
    <text evidence="4">The sequence shown here is derived from an EMBL/GenBank/DDBJ whole genome shotgun (WGS) entry which is preliminary data.</text>
</comment>
<sequence>MDFDYFSRLVDRPPQVRARKIINPLTLTASKFDWIFKYKLHHLPFWFVYHYLWWTVTIGSAWHAANNIFFSAYSIKYCFYVIFQAIGVYFNLYFLIPRFLEKGRFVEYMFCLLGTILVTATLIVPGYYVSAWISQSTFEELYQRKPEQYLYFFQINTLPSTVASTTLGMSIKLTKNWIQSKRREQALEKAKLELEKEKLETELKFLKSQFNPHFLFNTINSIFVLINKNPRMASESLAKFSDILRYQLYECNEQQIPLNQELNYLENFIELQKLRHDHNEVTLSQQVEILHTGNLIIAPFVLMPFVENAFKHVSKHRDITNWIDLTLRLKENELQLEISNSTSLLHSSSTEFMRHSGIGLKNVKRRLDLLYPDGHQLSIREENAAFYVSLTLDLQERKIIEMPAMAEDTVLKINS</sequence>
<dbReference type="InterPro" id="IPR036890">
    <property type="entry name" value="HATPase_C_sf"/>
</dbReference>
<dbReference type="PANTHER" id="PTHR34220">
    <property type="entry name" value="SENSOR HISTIDINE KINASE YPDA"/>
    <property type="match status" value="1"/>
</dbReference>
<evidence type="ECO:0000259" key="3">
    <source>
        <dbReference type="Pfam" id="PF06580"/>
    </source>
</evidence>
<proteinExistence type="predicted"/>
<dbReference type="EMBL" id="JAERRB010000003">
    <property type="protein sequence ID" value="MBL0741958.1"/>
    <property type="molecule type" value="Genomic_DNA"/>
</dbReference>
<dbReference type="Pfam" id="PF06580">
    <property type="entry name" value="His_kinase"/>
    <property type="match status" value="1"/>
</dbReference>
<keyword evidence="1" id="KW-0175">Coiled coil</keyword>